<proteinExistence type="evidence at transcript level"/>
<dbReference type="Pfam" id="PF08089">
    <property type="entry name" value="Toxin_20"/>
    <property type="match status" value="1"/>
</dbReference>
<organism evidence="6">
    <name type="scientific">Pelinobius muticus</name>
    <name type="common">King baboon spider</name>
    <name type="synonym">Citharischius crawshayi</name>
    <dbReference type="NCBI Taxonomy" id="753628"/>
    <lineage>
        <taxon>Eukaryota</taxon>
        <taxon>Metazoa</taxon>
        <taxon>Ecdysozoa</taxon>
        <taxon>Arthropoda</taxon>
        <taxon>Chelicerata</taxon>
        <taxon>Arachnida</taxon>
        <taxon>Araneae</taxon>
        <taxon>Mygalomorphae</taxon>
        <taxon>Avicularoidea</taxon>
        <taxon>Theraphosidae</taxon>
        <taxon>Pelinobius</taxon>
    </lineage>
</organism>
<evidence type="ECO:0000256" key="4">
    <source>
        <dbReference type="ARBA" id="ARBA00023157"/>
    </source>
</evidence>
<name>D5J6X7_PELMU</name>
<evidence type="ECO:0000313" key="6">
    <source>
        <dbReference type="EMBL" id="ADF28498.1"/>
    </source>
</evidence>
<evidence type="ECO:0000256" key="2">
    <source>
        <dbReference type="ARBA" id="ARBA00022525"/>
    </source>
</evidence>
<dbReference type="PROSITE" id="PS60022">
    <property type="entry name" value="HWTX_2"/>
    <property type="match status" value="1"/>
</dbReference>
<dbReference type="ArachnoServer" id="AS001619">
    <property type="toxin name" value="U2-theraphotoxin-Pm1a"/>
</dbReference>
<keyword evidence="3" id="KW-0800">Toxin</keyword>
<dbReference type="InterPro" id="IPR012625">
    <property type="entry name" value="Hwtx-2-like"/>
</dbReference>
<feature type="chain" id="PRO_5003073563" evidence="5">
    <location>
        <begin position="21"/>
        <end position="90"/>
    </location>
</feature>
<accession>D5J6X7</accession>
<dbReference type="GO" id="GO:0005576">
    <property type="term" value="C:extracellular region"/>
    <property type="evidence" value="ECO:0007669"/>
    <property type="project" value="UniProtKB-SubCell"/>
</dbReference>
<keyword evidence="4" id="KW-1015">Disulfide bond</keyword>
<dbReference type="AlphaFoldDB" id="D5J6X7"/>
<keyword evidence="5" id="KW-0732">Signal</keyword>
<protein>
    <submittedName>
        <fullName evidence="6">Putative mature sequence toxin-like RFEC</fullName>
    </submittedName>
</protein>
<dbReference type="EMBL" id="GU170872">
    <property type="protein sequence ID" value="ADF28498.1"/>
    <property type="molecule type" value="mRNA"/>
</dbReference>
<reference evidence="6" key="1">
    <citation type="journal article" date="2010" name="Cell. Mol. Life Sci.">
        <title>Venom components from Citharischius crawshayi spider (Family Theraphosidae): exploring transcriptome, venomics, and function.</title>
        <authorList>
            <person name="Diego-Garcia E."/>
            <person name="Peigneur S."/>
            <person name="Waelkens E."/>
            <person name="Debaveye S."/>
            <person name="Tytgat J."/>
        </authorList>
    </citation>
    <scope>NUCLEOTIDE SEQUENCE</scope>
    <source>
        <tissue evidence="6">Venom gland</tissue>
    </source>
</reference>
<comment type="subcellular location">
    <subcellularLocation>
        <location evidence="1">Secreted</location>
    </subcellularLocation>
</comment>
<evidence type="ECO:0000256" key="1">
    <source>
        <dbReference type="ARBA" id="ARBA00004613"/>
    </source>
</evidence>
<dbReference type="SUPFAM" id="SSF57059">
    <property type="entry name" value="omega toxin-like"/>
    <property type="match status" value="1"/>
</dbReference>
<sequence>MKTLTLIAVLAFALLVVFHATSIEGLEALEGYTIKPDDDTAVTPLDEERFECAISCDIQKEGKPCKPNGEKECKAKGGWKCKFNFCVKIG</sequence>
<feature type="signal peptide" evidence="5">
    <location>
        <begin position="1"/>
        <end position="20"/>
    </location>
</feature>
<evidence type="ECO:0000256" key="5">
    <source>
        <dbReference type="SAM" id="SignalP"/>
    </source>
</evidence>
<keyword evidence="2" id="KW-0964">Secreted</keyword>
<evidence type="ECO:0000256" key="3">
    <source>
        <dbReference type="ARBA" id="ARBA00022656"/>
    </source>
</evidence>
<dbReference type="GO" id="GO:0090729">
    <property type="term" value="F:toxin activity"/>
    <property type="evidence" value="ECO:0007669"/>
    <property type="project" value="UniProtKB-KW"/>
</dbReference>